<gene>
    <name evidence="2" type="ORF">B0T18DRAFT_422024</name>
</gene>
<comment type="caution">
    <text evidence="2">The sequence shown here is derived from an EMBL/GenBank/DDBJ whole genome shotgun (WGS) entry which is preliminary data.</text>
</comment>
<proteinExistence type="predicted"/>
<reference evidence="2" key="1">
    <citation type="submission" date="2023-06" db="EMBL/GenBank/DDBJ databases">
        <title>Genome-scale phylogeny and comparative genomics of the fungal order Sordariales.</title>
        <authorList>
            <consortium name="Lawrence Berkeley National Laboratory"/>
            <person name="Hensen N."/>
            <person name="Bonometti L."/>
            <person name="Westerberg I."/>
            <person name="Brannstrom I.O."/>
            <person name="Guillou S."/>
            <person name="Cros-Aarteil S."/>
            <person name="Calhoun S."/>
            <person name="Haridas S."/>
            <person name="Kuo A."/>
            <person name="Mondo S."/>
            <person name="Pangilinan J."/>
            <person name="Riley R."/>
            <person name="LaButti K."/>
            <person name="Andreopoulos B."/>
            <person name="Lipzen A."/>
            <person name="Chen C."/>
            <person name="Yanf M."/>
            <person name="Daum C."/>
            <person name="Ng V."/>
            <person name="Clum A."/>
            <person name="Steindorff A."/>
            <person name="Ohm R."/>
            <person name="Martin F."/>
            <person name="Silar P."/>
            <person name="Natvig D."/>
            <person name="Lalanne C."/>
            <person name="Gautier V."/>
            <person name="Ament-velasquez S.L."/>
            <person name="Kruys A."/>
            <person name="Hutchinson M.I."/>
            <person name="Powell A.J."/>
            <person name="Barry K."/>
            <person name="Miller A.N."/>
            <person name="Grigoriev I.V."/>
            <person name="Debuchy R."/>
            <person name="Gladieux P."/>
            <person name="Thoren M.H."/>
            <person name="Johannesson H."/>
        </authorList>
    </citation>
    <scope>NUCLEOTIDE SEQUENCE</scope>
    <source>
        <strain evidence="2">SMH3187-1</strain>
    </source>
</reference>
<feature type="compositionally biased region" description="Basic residues" evidence="1">
    <location>
        <begin position="91"/>
        <end position="106"/>
    </location>
</feature>
<name>A0AA40BQG9_9PEZI</name>
<sequence length="118" mass="13600">MPLISRAADASVVQDRESSWDRRLVCCRGGVYPHRGYWHVEPGWSEPARRAMHTQYQSTCRPNFAHRLGVSVRPSMVRRCVMAGRGWRAGVAKRTRPKSRTRHRHTPPVLARCRLDTP</sequence>
<feature type="region of interest" description="Disordered" evidence="1">
    <location>
        <begin position="89"/>
        <end position="109"/>
    </location>
</feature>
<dbReference type="AlphaFoldDB" id="A0AA40BQG9"/>
<keyword evidence="3" id="KW-1185">Reference proteome</keyword>
<organism evidence="2 3">
    <name type="scientific">Schizothecium vesticola</name>
    <dbReference type="NCBI Taxonomy" id="314040"/>
    <lineage>
        <taxon>Eukaryota</taxon>
        <taxon>Fungi</taxon>
        <taxon>Dikarya</taxon>
        <taxon>Ascomycota</taxon>
        <taxon>Pezizomycotina</taxon>
        <taxon>Sordariomycetes</taxon>
        <taxon>Sordariomycetidae</taxon>
        <taxon>Sordariales</taxon>
        <taxon>Schizotheciaceae</taxon>
        <taxon>Schizothecium</taxon>
    </lineage>
</organism>
<evidence type="ECO:0000313" key="3">
    <source>
        <dbReference type="Proteomes" id="UP001172155"/>
    </source>
</evidence>
<dbReference type="EMBL" id="JAUKUD010000007">
    <property type="protein sequence ID" value="KAK0738436.1"/>
    <property type="molecule type" value="Genomic_DNA"/>
</dbReference>
<dbReference type="Proteomes" id="UP001172155">
    <property type="component" value="Unassembled WGS sequence"/>
</dbReference>
<protein>
    <submittedName>
        <fullName evidence="2">Uncharacterized protein</fullName>
    </submittedName>
</protein>
<evidence type="ECO:0000313" key="2">
    <source>
        <dbReference type="EMBL" id="KAK0738436.1"/>
    </source>
</evidence>
<accession>A0AA40BQG9</accession>
<evidence type="ECO:0000256" key="1">
    <source>
        <dbReference type="SAM" id="MobiDB-lite"/>
    </source>
</evidence>